<keyword evidence="4" id="KW-0378">Hydrolase</keyword>
<dbReference type="CDD" id="cd18870">
    <property type="entry name" value="NUDIX_AcylCoAdiphos_Nudt19"/>
    <property type="match status" value="1"/>
</dbReference>
<gene>
    <name evidence="9" type="ORF">ONZ51_g10101</name>
</gene>
<dbReference type="PANTHER" id="PTHR12318">
    <property type="entry name" value="TESTOSTERONE-REGULATED PROTEIN RP2"/>
    <property type="match status" value="1"/>
</dbReference>
<evidence type="ECO:0000256" key="2">
    <source>
        <dbReference type="ARBA" id="ARBA00001946"/>
    </source>
</evidence>
<dbReference type="GO" id="GO:0016818">
    <property type="term" value="F:hydrolase activity, acting on acid anhydrides, in phosphorus-containing anhydrides"/>
    <property type="evidence" value="ECO:0007669"/>
    <property type="project" value="InterPro"/>
</dbReference>
<dbReference type="AlphaFoldDB" id="A0AAD7TK45"/>
<keyword evidence="5" id="KW-0460">Magnesium</keyword>
<dbReference type="InterPro" id="IPR039121">
    <property type="entry name" value="NUDT19"/>
</dbReference>
<evidence type="ECO:0000259" key="8">
    <source>
        <dbReference type="PROSITE" id="PS51462"/>
    </source>
</evidence>
<sequence length="360" mass="39735">MGVALVPFTHSARLQGTLIAIHVRAQTRTVALRQHSIRKTRATTTIRQFSHNTMPGPQTGSPTTRPAPAVPRPSASVIVVNSKNEILLVHRNPRSKSFANAHVFPGGNYDEKQDAGHGLPFTAIRELFEESGLLLVDPSSTMPSNSELDAAREEIHAQRRMFSDLLAQHNLRLNGESLLQFTQWITPPTIPRHFYVAFLDETNAAGFSHGDKQERLPTPDGGQEVIAARFVHPQKALEEFNAKQISFFPPQFYLLTTLASILQGTQNTPDQRERVRTLAHGAFGRMVINPRPLPGHDVKGTGYQVLTYEGDETRGGSPGRLHRSKVWFGPGGAAVGVALERNFDVFSEIEAHAFSQPARL</sequence>
<comment type="caution">
    <text evidence="9">The sequence shown here is derived from an EMBL/GenBank/DDBJ whole genome shotgun (WGS) entry which is preliminary data.</text>
</comment>
<dbReference type="Pfam" id="PF00293">
    <property type="entry name" value="NUDIX"/>
    <property type="match status" value="1"/>
</dbReference>
<keyword evidence="3" id="KW-0479">Metal-binding</keyword>
<evidence type="ECO:0000256" key="4">
    <source>
        <dbReference type="ARBA" id="ARBA00022801"/>
    </source>
</evidence>
<evidence type="ECO:0000256" key="5">
    <source>
        <dbReference type="ARBA" id="ARBA00022842"/>
    </source>
</evidence>
<dbReference type="Gene3D" id="3.90.79.10">
    <property type="entry name" value="Nucleoside Triphosphate Pyrophosphohydrolase"/>
    <property type="match status" value="1"/>
</dbReference>
<feature type="region of interest" description="Disordered" evidence="7">
    <location>
        <begin position="50"/>
        <end position="71"/>
    </location>
</feature>
<dbReference type="InterPro" id="IPR000086">
    <property type="entry name" value="NUDIX_hydrolase_dom"/>
</dbReference>
<feature type="compositionally biased region" description="Low complexity" evidence="7">
    <location>
        <begin position="61"/>
        <end position="71"/>
    </location>
</feature>
<evidence type="ECO:0000256" key="6">
    <source>
        <dbReference type="ARBA" id="ARBA00023211"/>
    </source>
</evidence>
<feature type="compositionally biased region" description="Polar residues" evidence="7">
    <location>
        <begin position="50"/>
        <end position="60"/>
    </location>
</feature>
<evidence type="ECO:0000256" key="3">
    <source>
        <dbReference type="ARBA" id="ARBA00022723"/>
    </source>
</evidence>
<name>A0AAD7TK45_9APHY</name>
<dbReference type="SUPFAM" id="SSF55811">
    <property type="entry name" value="Nudix"/>
    <property type="match status" value="1"/>
</dbReference>
<evidence type="ECO:0000256" key="1">
    <source>
        <dbReference type="ARBA" id="ARBA00001936"/>
    </source>
</evidence>
<dbReference type="Proteomes" id="UP001215151">
    <property type="component" value="Unassembled WGS sequence"/>
</dbReference>
<organism evidence="9 10">
    <name type="scientific">Trametes cubensis</name>
    <dbReference type="NCBI Taxonomy" id="1111947"/>
    <lineage>
        <taxon>Eukaryota</taxon>
        <taxon>Fungi</taxon>
        <taxon>Dikarya</taxon>
        <taxon>Basidiomycota</taxon>
        <taxon>Agaricomycotina</taxon>
        <taxon>Agaricomycetes</taxon>
        <taxon>Polyporales</taxon>
        <taxon>Polyporaceae</taxon>
        <taxon>Trametes</taxon>
    </lineage>
</organism>
<keyword evidence="6" id="KW-0464">Manganese</keyword>
<comment type="cofactor">
    <cofactor evidence="1">
        <name>Mn(2+)</name>
        <dbReference type="ChEBI" id="CHEBI:29035"/>
    </cofactor>
</comment>
<accession>A0AAD7TK45</accession>
<evidence type="ECO:0000256" key="7">
    <source>
        <dbReference type="SAM" id="MobiDB-lite"/>
    </source>
</evidence>
<dbReference type="PANTHER" id="PTHR12318:SF0">
    <property type="entry name" value="ACYL-COENZYME A DIPHOSPHATASE NUDT19"/>
    <property type="match status" value="1"/>
</dbReference>
<dbReference type="EMBL" id="JAPEVG010000378">
    <property type="protein sequence ID" value="KAJ8463678.1"/>
    <property type="molecule type" value="Genomic_DNA"/>
</dbReference>
<feature type="domain" description="Nudix hydrolase" evidence="8">
    <location>
        <begin position="70"/>
        <end position="253"/>
    </location>
</feature>
<dbReference type="GO" id="GO:0046872">
    <property type="term" value="F:metal ion binding"/>
    <property type="evidence" value="ECO:0007669"/>
    <property type="project" value="UniProtKB-KW"/>
</dbReference>
<evidence type="ECO:0000313" key="10">
    <source>
        <dbReference type="Proteomes" id="UP001215151"/>
    </source>
</evidence>
<dbReference type="PROSITE" id="PS51462">
    <property type="entry name" value="NUDIX"/>
    <property type="match status" value="1"/>
</dbReference>
<dbReference type="GO" id="GO:0005739">
    <property type="term" value="C:mitochondrion"/>
    <property type="evidence" value="ECO:0007669"/>
    <property type="project" value="TreeGrafter"/>
</dbReference>
<proteinExistence type="predicted"/>
<dbReference type="InterPro" id="IPR015797">
    <property type="entry name" value="NUDIX_hydrolase-like_dom_sf"/>
</dbReference>
<reference evidence="9" key="1">
    <citation type="submission" date="2022-11" db="EMBL/GenBank/DDBJ databases">
        <title>Genome Sequence of Cubamyces cubensis.</title>
        <authorList>
            <person name="Buettner E."/>
        </authorList>
    </citation>
    <scope>NUCLEOTIDE SEQUENCE</scope>
    <source>
        <strain evidence="9">MPL-01</strain>
    </source>
</reference>
<evidence type="ECO:0000313" key="9">
    <source>
        <dbReference type="EMBL" id="KAJ8463678.1"/>
    </source>
</evidence>
<protein>
    <recommendedName>
        <fullName evidence="8">Nudix hydrolase domain-containing protein</fullName>
    </recommendedName>
</protein>
<keyword evidence="10" id="KW-1185">Reference proteome</keyword>
<comment type="cofactor">
    <cofactor evidence="2">
        <name>Mg(2+)</name>
        <dbReference type="ChEBI" id="CHEBI:18420"/>
    </cofactor>
</comment>